<protein>
    <submittedName>
        <fullName evidence="1">Uncharacterized protein</fullName>
    </submittedName>
</protein>
<dbReference type="InParanoid" id="A0A2U3N476"/>
<dbReference type="AlphaFoldDB" id="A0A2U3N476"/>
<evidence type="ECO:0000313" key="1">
    <source>
        <dbReference type="EMBL" id="SPL72462.1"/>
    </source>
</evidence>
<accession>A0A2U3N476</accession>
<dbReference type="OrthoDB" id="6710813at2"/>
<dbReference type="Proteomes" id="UP000245974">
    <property type="component" value="Unassembled WGS sequence"/>
</dbReference>
<gene>
    <name evidence="1" type="ORF">KPC_3640</name>
</gene>
<keyword evidence="2" id="KW-1185">Reference proteome</keyword>
<dbReference type="RefSeq" id="WP_121975852.1">
    <property type="nucleotide sequence ID" value="NZ_OOGT01000307.1"/>
</dbReference>
<name>A0A2U3N476_9GAMM</name>
<dbReference type="EMBL" id="OOGT01000307">
    <property type="protein sequence ID" value="SPL72462.1"/>
    <property type="molecule type" value="Genomic_DNA"/>
</dbReference>
<organism evidence="1 2">
    <name type="scientific">Acinetobacter stercoris</name>
    <dbReference type="NCBI Taxonomy" id="2126983"/>
    <lineage>
        <taxon>Bacteria</taxon>
        <taxon>Pseudomonadati</taxon>
        <taxon>Pseudomonadota</taxon>
        <taxon>Gammaproteobacteria</taxon>
        <taxon>Moraxellales</taxon>
        <taxon>Moraxellaceae</taxon>
        <taxon>Acinetobacter</taxon>
    </lineage>
</organism>
<reference evidence="2" key="1">
    <citation type="submission" date="2018-03" db="EMBL/GenBank/DDBJ databases">
        <authorList>
            <person name="Blom J."/>
        </authorList>
    </citation>
    <scope>NUCLEOTIDE SEQUENCE [LARGE SCALE GENOMIC DNA]</scope>
    <source>
        <strain evidence="2">KPC-SM-21</strain>
    </source>
</reference>
<evidence type="ECO:0000313" key="2">
    <source>
        <dbReference type="Proteomes" id="UP000245974"/>
    </source>
</evidence>
<sequence>MPNFTKSALMNELLKTKHDLQENTDLQLAQKYKTSDSEAYKAAIITILKERGFTQIEIGQLIDQ</sequence>
<proteinExistence type="predicted"/>